<protein>
    <submittedName>
        <fullName evidence="2">SEC-C domain-containing protein</fullName>
    </submittedName>
</protein>
<dbReference type="Gene3D" id="3.10.450.50">
    <property type="match status" value="1"/>
</dbReference>
<dbReference type="AlphaFoldDB" id="A0A939HBU8"/>
<sequence>MGEKKEKKLNKDIQRMLKGMMAQEEVRRKKAEVELWKRAGAPCLFYEALSRLTKQELDEIRKASGIPGMSALKKADLAKELSEFIPMIVRTLLYRWDEERYQVLGRVLSHGGIVPYEQMTPREVGTLSRYGLLFHGIYEGKKVLFIPEDLAYSLRAIEGEELSQILKRNSDWVLLTQGMLYYIGVDEYWNVLTRISGLTGVKVDPMDYSAVIGEAAVYYGEIEKSGALVFHKDVRNLSKVMAEQNKRKELPPYPFTIAKLRKAGKPGYIEKTPEMRVFLETIRDAYVLTSSQAEAIGREVTRIINQTGDPMEVMKHLEKRFVIPDQNWFQMISGLVMNLYDHASQWELRGYAPVELSGKKKKKTRSSYRPPLTVSAVPVMGSKVKQKNSKTGRNEPCLCGSGKKHKNCCGRKS</sequence>
<gene>
    <name evidence="2" type="ORF">J3A84_14700</name>
</gene>
<feature type="compositionally biased region" description="Basic residues" evidence="1">
    <location>
        <begin position="402"/>
        <end position="413"/>
    </location>
</feature>
<evidence type="ECO:0000256" key="1">
    <source>
        <dbReference type="SAM" id="MobiDB-lite"/>
    </source>
</evidence>
<keyword evidence="3" id="KW-1185">Reference proteome</keyword>
<dbReference type="InterPro" id="IPR004027">
    <property type="entry name" value="SEC_C_motif"/>
</dbReference>
<dbReference type="SUPFAM" id="SSF103642">
    <property type="entry name" value="Sec-C motif"/>
    <property type="match status" value="1"/>
</dbReference>
<evidence type="ECO:0000313" key="3">
    <source>
        <dbReference type="Proteomes" id="UP000664218"/>
    </source>
</evidence>
<dbReference type="RefSeq" id="WP_207600809.1">
    <property type="nucleotide sequence ID" value="NZ_JAFNJU010000016.1"/>
</dbReference>
<proteinExistence type="predicted"/>
<dbReference type="Proteomes" id="UP000664218">
    <property type="component" value="Unassembled WGS sequence"/>
</dbReference>
<evidence type="ECO:0000313" key="2">
    <source>
        <dbReference type="EMBL" id="MBO1266284.1"/>
    </source>
</evidence>
<name>A0A939HBU8_9CLOT</name>
<feature type="region of interest" description="Disordered" evidence="1">
    <location>
        <begin position="379"/>
        <end position="413"/>
    </location>
</feature>
<organism evidence="2 3">
    <name type="scientific">Proteiniclasticum aestuarii</name>
    <dbReference type="NCBI Taxonomy" id="2817862"/>
    <lineage>
        <taxon>Bacteria</taxon>
        <taxon>Bacillati</taxon>
        <taxon>Bacillota</taxon>
        <taxon>Clostridia</taxon>
        <taxon>Eubacteriales</taxon>
        <taxon>Clostridiaceae</taxon>
        <taxon>Proteiniclasticum</taxon>
    </lineage>
</organism>
<reference evidence="2" key="1">
    <citation type="submission" date="2021-03" db="EMBL/GenBank/DDBJ databases">
        <title>Proteiniclasticum marinus sp. nov., isolated from tidal flat sediment.</title>
        <authorList>
            <person name="Namirimu T."/>
            <person name="Yang J.-A."/>
            <person name="Yang S.-H."/>
            <person name="Kim Y.-J."/>
            <person name="Kwon K.K."/>
        </authorList>
    </citation>
    <scope>NUCLEOTIDE SEQUENCE</scope>
    <source>
        <strain evidence="2">SCR006</strain>
    </source>
</reference>
<accession>A0A939HBU8</accession>
<dbReference type="EMBL" id="JAFNJU010000016">
    <property type="protein sequence ID" value="MBO1266284.1"/>
    <property type="molecule type" value="Genomic_DNA"/>
</dbReference>
<comment type="caution">
    <text evidence="2">The sequence shown here is derived from an EMBL/GenBank/DDBJ whole genome shotgun (WGS) entry which is preliminary data.</text>
</comment>
<dbReference type="Pfam" id="PF02810">
    <property type="entry name" value="SEC-C"/>
    <property type="match status" value="1"/>
</dbReference>